<evidence type="ECO:0000313" key="4">
    <source>
        <dbReference type="Proteomes" id="UP000423413"/>
    </source>
</evidence>
<evidence type="ECO:0000313" key="3">
    <source>
        <dbReference type="EMBL" id="QGT83299.1"/>
    </source>
</evidence>
<dbReference type="RefSeq" id="WP_122356277.1">
    <property type="nucleotide sequence ID" value="NZ_CP046441.1"/>
</dbReference>
<dbReference type="Pfam" id="PF00583">
    <property type="entry name" value="Acetyltransf_1"/>
    <property type="match status" value="1"/>
</dbReference>
<dbReference type="Proteomes" id="UP000423413">
    <property type="component" value="Chromosome"/>
</dbReference>
<dbReference type="EMBL" id="CP046441">
    <property type="protein sequence ID" value="QGT83299.1"/>
    <property type="molecule type" value="Genomic_DNA"/>
</dbReference>
<dbReference type="PANTHER" id="PTHR13947:SF37">
    <property type="entry name" value="LD18367P"/>
    <property type="match status" value="1"/>
</dbReference>
<protein>
    <submittedName>
        <fullName evidence="3">GNAT family N-acetyltransferase</fullName>
    </submittedName>
</protein>
<dbReference type="CDD" id="cd04301">
    <property type="entry name" value="NAT_SF"/>
    <property type="match status" value="1"/>
</dbReference>
<dbReference type="PROSITE" id="PS51186">
    <property type="entry name" value="GNAT"/>
    <property type="match status" value="1"/>
</dbReference>
<dbReference type="PANTHER" id="PTHR13947">
    <property type="entry name" value="GNAT FAMILY N-ACETYLTRANSFERASE"/>
    <property type="match status" value="1"/>
</dbReference>
<feature type="domain" description="N-acetyltransferase" evidence="2">
    <location>
        <begin position="4"/>
        <end position="148"/>
    </location>
</feature>
<proteinExistence type="predicted"/>
<keyword evidence="1" id="KW-0808">Transferase</keyword>
<organism evidence="3 4">
    <name type="scientific">Pseudomonas coronafaciens pv. coronafaciens</name>
    <dbReference type="NCBI Taxonomy" id="235275"/>
    <lineage>
        <taxon>Bacteria</taxon>
        <taxon>Pseudomonadati</taxon>
        <taxon>Pseudomonadota</taxon>
        <taxon>Gammaproteobacteria</taxon>
        <taxon>Pseudomonadales</taxon>
        <taxon>Pseudomonadaceae</taxon>
        <taxon>Pseudomonas</taxon>
        <taxon>Pseudomonas coronafaciens</taxon>
    </lineage>
</organism>
<dbReference type="InterPro" id="IPR050769">
    <property type="entry name" value="NAT_camello-type"/>
</dbReference>
<dbReference type="GO" id="GO:0008080">
    <property type="term" value="F:N-acetyltransferase activity"/>
    <property type="evidence" value="ECO:0007669"/>
    <property type="project" value="InterPro"/>
</dbReference>
<reference evidence="3 4" key="1">
    <citation type="submission" date="2019-11" db="EMBL/GenBank/DDBJ databases">
        <title>Complete genome sequence of Pseudomonas syringae pv. coronafaciens isolate B19001 originated in imported oat cereal.</title>
        <authorList>
            <person name="Kim S.M."/>
            <person name="Lee B.C."/>
            <person name="Seo S.J."/>
            <person name="Lee J.E."/>
            <person name="Choi N.J."/>
            <person name="Park J.H."/>
        </authorList>
    </citation>
    <scope>NUCLEOTIDE SEQUENCE [LARGE SCALE GENOMIC DNA]</scope>
    <source>
        <strain evidence="3 4">B19001</strain>
    </source>
</reference>
<dbReference type="InterPro" id="IPR000182">
    <property type="entry name" value="GNAT_dom"/>
</dbReference>
<evidence type="ECO:0000256" key="1">
    <source>
        <dbReference type="ARBA" id="ARBA00022679"/>
    </source>
</evidence>
<name>A0AAE6QIF4_9PSED</name>
<evidence type="ECO:0000259" key="2">
    <source>
        <dbReference type="PROSITE" id="PS51186"/>
    </source>
</evidence>
<dbReference type="Gene3D" id="3.40.630.30">
    <property type="match status" value="1"/>
</dbReference>
<dbReference type="SUPFAM" id="SSF55729">
    <property type="entry name" value="Acyl-CoA N-acyltransferases (Nat)"/>
    <property type="match status" value="1"/>
</dbReference>
<gene>
    <name evidence="3" type="ORF">GMO17_20090</name>
</gene>
<dbReference type="AlphaFoldDB" id="A0AAE6QIF4"/>
<dbReference type="InterPro" id="IPR016181">
    <property type="entry name" value="Acyl_CoA_acyltransferase"/>
</dbReference>
<accession>A0AAE6QIF4</accession>
<sequence>MNKVEIRKISCLPQQVLILKEEADAEGFRFLARLVGEWESGTNRFDGKGECLMAAFLDGCLVGIGGLSRDPFIEGEVGRLRRLYVSSASRGQNIGTTLVNHLVEHAAECFSVVRLFTDTSSAAGFYLRCGFQPVNDRHASHVWVLEDA</sequence>